<evidence type="ECO:0000313" key="3">
    <source>
        <dbReference type="Proteomes" id="UP000265520"/>
    </source>
</evidence>
<evidence type="ECO:0000313" key="2">
    <source>
        <dbReference type="EMBL" id="MCI83064.1"/>
    </source>
</evidence>
<organism evidence="2 3">
    <name type="scientific">Trifolium medium</name>
    <dbReference type="NCBI Taxonomy" id="97028"/>
    <lineage>
        <taxon>Eukaryota</taxon>
        <taxon>Viridiplantae</taxon>
        <taxon>Streptophyta</taxon>
        <taxon>Embryophyta</taxon>
        <taxon>Tracheophyta</taxon>
        <taxon>Spermatophyta</taxon>
        <taxon>Magnoliopsida</taxon>
        <taxon>eudicotyledons</taxon>
        <taxon>Gunneridae</taxon>
        <taxon>Pentapetalae</taxon>
        <taxon>rosids</taxon>
        <taxon>fabids</taxon>
        <taxon>Fabales</taxon>
        <taxon>Fabaceae</taxon>
        <taxon>Papilionoideae</taxon>
        <taxon>50 kb inversion clade</taxon>
        <taxon>NPAAA clade</taxon>
        <taxon>Hologalegina</taxon>
        <taxon>IRL clade</taxon>
        <taxon>Trifolieae</taxon>
        <taxon>Trifolium</taxon>
    </lineage>
</organism>
<name>A0A392V4C4_9FABA</name>
<proteinExistence type="predicted"/>
<evidence type="ECO:0000256" key="1">
    <source>
        <dbReference type="SAM" id="MobiDB-lite"/>
    </source>
</evidence>
<sequence length="53" mass="6265">MDRMHIVLLKSQRPSTEEASTSSSSYEKESFDEEYYNPILEELMSMIEEDAMR</sequence>
<comment type="caution">
    <text evidence="2">The sequence shown here is derived from an EMBL/GenBank/DDBJ whole genome shotgun (WGS) entry which is preliminary data.</text>
</comment>
<dbReference type="AlphaFoldDB" id="A0A392V4C4"/>
<reference evidence="2 3" key="1">
    <citation type="journal article" date="2018" name="Front. Plant Sci.">
        <title>Red Clover (Trifolium pratense) and Zigzag Clover (T. medium) - A Picture of Genomic Similarities and Differences.</title>
        <authorList>
            <person name="Dluhosova J."/>
            <person name="Istvanek J."/>
            <person name="Nedelnik J."/>
            <person name="Repkova J."/>
        </authorList>
    </citation>
    <scope>NUCLEOTIDE SEQUENCE [LARGE SCALE GENOMIC DNA]</scope>
    <source>
        <strain evidence="3">cv. 10/8</strain>
        <tissue evidence="2">Leaf</tissue>
    </source>
</reference>
<dbReference type="EMBL" id="LXQA011058003">
    <property type="protein sequence ID" value="MCI83064.1"/>
    <property type="molecule type" value="Genomic_DNA"/>
</dbReference>
<protein>
    <submittedName>
        <fullName evidence="2">Uncharacterized protein</fullName>
    </submittedName>
</protein>
<feature type="region of interest" description="Disordered" evidence="1">
    <location>
        <begin position="9"/>
        <end position="31"/>
    </location>
</feature>
<accession>A0A392V4C4</accession>
<dbReference type="Proteomes" id="UP000265520">
    <property type="component" value="Unassembled WGS sequence"/>
</dbReference>
<feature type="non-terminal residue" evidence="2">
    <location>
        <position position="53"/>
    </location>
</feature>
<keyword evidence="3" id="KW-1185">Reference proteome</keyword>